<dbReference type="InterPro" id="IPR058593">
    <property type="entry name" value="ARB_07466-like_C"/>
</dbReference>
<keyword evidence="1" id="KW-0812">Transmembrane</keyword>
<protein>
    <recommendedName>
        <fullName evidence="2">ARB-07466-like C-terminal domain-containing protein</fullName>
    </recommendedName>
</protein>
<evidence type="ECO:0000313" key="4">
    <source>
        <dbReference type="Proteomes" id="UP000184233"/>
    </source>
</evidence>
<dbReference type="Proteomes" id="UP000184233">
    <property type="component" value="Unassembled WGS sequence"/>
</dbReference>
<keyword evidence="1" id="KW-1133">Transmembrane helix</keyword>
<name>A0A1M3KYW1_9BACT</name>
<evidence type="ECO:0000256" key="1">
    <source>
        <dbReference type="SAM" id="Phobius"/>
    </source>
</evidence>
<accession>A0A1M3KYW1</accession>
<dbReference type="EMBL" id="MKVH01000021">
    <property type="protein sequence ID" value="OJX57676.1"/>
    <property type="molecule type" value="Genomic_DNA"/>
</dbReference>
<dbReference type="AlphaFoldDB" id="A0A1M3KYW1"/>
<sequence>MYDFATYDAKGPAPGTLALWERVRREWPGARSLGIYVARTIRGADRLSLHAEGRAVDVVPPQGARDRMAEWARSNAEVLGIQEIIVYETKRIWTSLRPREGWREYRGPSAGLHHVHIGQHRKGAGIAPGGVDAAVLTATARNIAEEQGFVWWHVGLAAALAAGLYWHERKLT</sequence>
<feature type="transmembrane region" description="Helical" evidence="1">
    <location>
        <begin position="149"/>
        <end position="166"/>
    </location>
</feature>
<keyword evidence="1" id="KW-0472">Membrane</keyword>
<proteinExistence type="predicted"/>
<dbReference type="STRING" id="1895771.BGO89_06810"/>
<evidence type="ECO:0000259" key="2">
    <source>
        <dbReference type="Pfam" id="PF26571"/>
    </source>
</evidence>
<gene>
    <name evidence="3" type="ORF">BGO89_06810</name>
</gene>
<dbReference type="Pfam" id="PF26571">
    <property type="entry name" value="VldE"/>
    <property type="match status" value="1"/>
</dbReference>
<dbReference type="InterPro" id="IPR009045">
    <property type="entry name" value="Zn_M74/Hedgehog-like"/>
</dbReference>
<dbReference type="SUPFAM" id="SSF55166">
    <property type="entry name" value="Hedgehog/DD-peptidase"/>
    <property type="match status" value="1"/>
</dbReference>
<organism evidence="3 4">
    <name type="scientific">Candidatus Kapaibacterium thiocyanatum</name>
    <dbReference type="NCBI Taxonomy" id="1895771"/>
    <lineage>
        <taxon>Bacteria</taxon>
        <taxon>Pseudomonadati</taxon>
        <taxon>Candidatus Kapaibacteriota</taxon>
        <taxon>Candidatus Kapaibacteriia</taxon>
        <taxon>Candidatus Kapaibacteriales</taxon>
        <taxon>Candidatus Kapaibacteriaceae</taxon>
        <taxon>Candidatus Kapaibacterium</taxon>
    </lineage>
</organism>
<reference evidence="3 4" key="1">
    <citation type="submission" date="2016-09" db="EMBL/GenBank/DDBJ databases">
        <title>Genome-resolved meta-omics ties microbial dynamics to process performance in biotechnology for thiocyanate degradation.</title>
        <authorList>
            <person name="Kantor R.S."/>
            <person name="Huddy R.J."/>
            <person name="Iyer R."/>
            <person name="Thomas B.C."/>
            <person name="Brown C.T."/>
            <person name="Anantharaman K."/>
            <person name="Tringe S."/>
            <person name="Hettich R.L."/>
            <person name="Harrison S.T."/>
            <person name="Banfield J.F."/>
        </authorList>
    </citation>
    <scope>NUCLEOTIDE SEQUENCE [LARGE SCALE GENOMIC DNA]</scope>
    <source>
        <strain evidence="3">59-99</strain>
    </source>
</reference>
<evidence type="ECO:0000313" key="3">
    <source>
        <dbReference type="EMBL" id="OJX57676.1"/>
    </source>
</evidence>
<feature type="domain" description="ARB-07466-like C-terminal" evidence="2">
    <location>
        <begin position="11"/>
        <end position="108"/>
    </location>
</feature>
<comment type="caution">
    <text evidence="3">The sequence shown here is derived from an EMBL/GenBank/DDBJ whole genome shotgun (WGS) entry which is preliminary data.</text>
</comment>